<sequence length="117" mass="13461">MEEYLTKIRQLYDDLSAKNIILLKQVIFAWVLHNLSDDFEMIVSSITQSPRTDMPSYDIDQLFADLLEESKRLTSLNKSYDTALLTSTGGKKNQRHHKANTARIVNETIKILQIASF</sequence>
<gene>
    <name evidence="1" type="ORF">GcC1_034029</name>
</gene>
<comment type="caution">
    <text evidence="1">The sequence shown here is derived from an EMBL/GenBank/DDBJ whole genome shotgun (WGS) entry which is preliminary data.</text>
</comment>
<name>A0A420J1P8_9PEZI</name>
<reference evidence="1 2" key="1">
    <citation type="journal article" date="2018" name="BMC Genomics">
        <title>Comparative genome analyses reveal sequence features reflecting distinct modes of host-adaptation between dicot and monocot powdery mildew.</title>
        <authorList>
            <person name="Wu Y."/>
            <person name="Ma X."/>
            <person name="Pan Z."/>
            <person name="Kale S.D."/>
            <person name="Song Y."/>
            <person name="King H."/>
            <person name="Zhang Q."/>
            <person name="Presley C."/>
            <person name="Deng X."/>
            <person name="Wei C.I."/>
            <person name="Xiao S."/>
        </authorList>
    </citation>
    <scope>NUCLEOTIDE SEQUENCE [LARGE SCALE GENOMIC DNA]</scope>
    <source>
        <strain evidence="1">UCSC1</strain>
    </source>
</reference>
<organism evidence="1 2">
    <name type="scientific">Golovinomyces cichoracearum</name>
    <dbReference type="NCBI Taxonomy" id="62708"/>
    <lineage>
        <taxon>Eukaryota</taxon>
        <taxon>Fungi</taxon>
        <taxon>Dikarya</taxon>
        <taxon>Ascomycota</taxon>
        <taxon>Pezizomycotina</taxon>
        <taxon>Leotiomycetes</taxon>
        <taxon>Erysiphales</taxon>
        <taxon>Erysiphaceae</taxon>
        <taxon>Golovinomyces</taxon>
    </lineage>
</organism>
<dbReference type="OrthoDB" id="3599317at2759"/>
<dbReference type="Proteomes" id="UP000285405">
    <property type="component" value="Unassembled WGS sequence"/>
</dbReference>
<dbReference type="AlphaFoldDB" id="A0A420J1P8"/>
<dbReference type="EMBL" id="MCBR01003409">
    <property type="protein sequence ID" value="RKF80675.1"/>
    <property type="molecule type" value="Genomic_DNA"/>
</dbReference>
<accession>A0A420J1P8</accession>
<proteinExistence type="predicted"/>
<evidence type="ECO:0000313" key="2">
    <source>
        <dbReference type="Proteomes" id="UP000285405"/>
    </source>
</evidence>
<protein>
    <submittedName>
        <fullName evidence="1">Uncharacterized protein</fullName>
    </submittedName>
</protein>
<evidence type="ECO:0000313" key="1">
    <source>
        <dbReference type="EMBL" id="RKF80675.1"/>
    </source>
</evidence>